<name>A0A382QDX6_9ZZZZ</name>
<proteinExistence type="predicted"/>
<protein>
    <recommendedName>
        <fullName evidence="3">Gamma-butyrobetaine hydroxylase-like N-terminal domain-containing protein</fullName>
    </recommendedName>
</protein>
<evidence type="ECO:0000256" key="1">
    <source>
        <dbReference type="ARBA" id="ARBA00022723"/>
    </source>
</evidence>
<sequence>MTQGLKIEKIGVYGDKILIRWTDGHESTYGAKEIRISCQCAECVEEWSKRQLLDPATVPSDLTVEDHLMIGNYAIQFLWSDAHYTGIFPFDTLRKMCPCNSCENVPLQ</sequence>
<dbReference type="EMBL" id="UINC01113864">
    <property type="protein sequence ID" value="SVC83769.1"/>
    <property type="molecule type" value="Genomic_DNA"/>
</dbReference>
<dbReference type="GO" id="GO:0046872">
    <property type="term" value="F:metal ion binding"/>
    <property type="evidence" value="ECO:0007669"/>
    <property type="project" value="UniProtKB-KW"/>
</dbReference>
<reference evidence="4" key="1">
    <citation type="submission" date="2018-05" db="EMBL/GenBank/DDBJ databases">
        <authorList>
            <person name="Lanie J.A."/>
            <person name="Ng W.-L."/>
            <person name="Kazmierczak K.M."/>
            <person name="Andrzejewski T.M."/>
            <person name="Davidsen T.M."/>
            <person name="Wayne K.J."/>
            <person name="Tettelin H."/>
            <person name="Glass J.I."/>
            <person name="Rusch D."/>
            <person name="Podicherti R."/>
            <person name="Tsui H.-C.T."/>
            <person name="Winkler M.E."/>
        </authorList>
    </citation>
    <scope>NUCLEOTIDE SEQUENCE</scope>
</reference>
<dbReference type="InterPro" id="IPR038492">
    <property type="entry name" value="GBBH-like_N_sf"/>
</dbReference>
<dbReference type="Pfam" id="PF06155">
    <property type="entry name" value="GBBH-like_N"/>
    <property type="match status" value="1"/>
</dbReference>
<keyword evidence="1" id="KW-0479">Metal-binding</keyword>
<accession>A0A382QDX6</accession>
<evidence type="ECO:0000313" key="4">
    <source>
        <dbReference type="EMBL" id="SVC83769.1"/>
    </source>
</evidence>
<gene>
    <name evidence="4" type="ORF">METZ01_LOCUS336623</name>
</gene>
<organism evidence="4">
    <name type="scientific">marine metagenome</name>
    <dbReference type="NCBI Taxonomy" id="408172"/>
    <lineage>
        <taxon>unclassified sequences</taxon>
        <taxon>metagenomes</taxon>
        <taxon>ecological metagenomes</taxon>
    </lineage>
</organism>
<feature type="domain" description="Gamma-butyrobetaine hydroxylase-like N-terminal" evidence="3">
    <location>
        <begin position="15"/>
        <end position="94"/>
    </location>
</feature>
<keyword evidence="2" id="KW-0408">Iron</keyword>
<dbReference type="AlphaFoldDB" id="A0A382QDX6"/>
<dbReference type="InterPro" id="IPR010376">
    <property type="entry name" value="GBBH-like_N"/>
</dbReference>
<dbReference type="PANTHER" id="PTHR35303">
    <property type="entry name" value="OS02G0197800 PROTEIN"/>
    <property type="match status" value="1"/>
</dbReference>
<evidence type="ECO:0000259" key="3">
    <source>
        <dbReference type="Pfam" id="PF06155"/>
    </source>
</evidence>
<dbReference type="Gene3D" id="3.30.2020.30">
    <property type="match status" value="1"/>
</dbReference>
<evidence type="ECO:0000256" key="2">
    <source>
        <dbReference type="ARBA" id="ARBA00023004"/>
    </source>
</evidence>